<accession>A0A840ATA8</accession>
<dbReference type="Pfam" id="PF01261">
    <property type="entry name" value="AP_endonuc_2"/>
    <property type="match status" value="1"/>
</dbReference>
<dbReference type="EMBL" id="JACIDS010000004">
    <property type="protein sequence ID" value="MBB3932297.1"/>
    <property type="molecule type" value="Genomic_DNA"/>
</dbReference>
<dbReference type="AlphaFoldDB" id="A0A840ATA8"/>
<proteinExistence type="predicted"/>
<keyword evidence="3" id="KW-1185">Reference proteome</keyword>
<dbReference type="GO" id="GO:0050114">
    <property type="term" value="F:myo-inosose-2 dehydratase activity"/>
    <property type="evidence" value="ECO:0007669"/>
    <property type="project" value="UniProtKB-EC"/>
</dbReference>
<reference evidence="2 3" key="1">
    <citation type="submission" date="2020-08" db="EMBL/GenBank/DDBJ databases">
        <title>Genomic Encyclopedia of Type Strains, Phase IV (KMG-IV): sequencing the most valuable type-strain genomes for metagenomic binning, comparative biology and taxonomic classification.</title>
        <authorList>
            <person name="Goeker M."/>
        </authorList>
    </citation>
    <scope>NUCLEOTIDE SEQUENCE [LARGE SCALE GENOMIC DNA]</scope>
    <source>
        <strain evidence="2 3">DSM 25966</strain>
    </source>
</reference>
<feature type="domain" description="Xylose isomerase-like TIM barrel" evidence="1">
    <location>
        <begin position="40"/>
        <end position="305"/>
    </location>
</feature>
<evidence type="ECO:0000313" key="2">
    <source>
        <dbReference type="EMBL" id="MBB3932297.1"/>
    </source>
</evidence>
<dbReference type="EC" id="4.2.1.44" evidence="2"/>
<sequence>MSKSGETMTKPRSERQRFSIGYHLNSWDLTGQPLRPAIKFLAEQGFGWFEILAFTSLSDQYARKYMQLGNQAPMGVTTDTDILRRYALLSEEQTANGIRLSSLYVNAIFTNPVAWEYERDVLVGLARLLKGFGAPVLVLGGGPSEGVAGPHTKQDYVDFCRALEDIGRRTKDLGIDTVYHPHLDTFIERRDQLDRMMDELDTSVAGLCIDPAHLVHTNSDPVDALKTYISAVRYMHFKDSAVDPALKGYDRYAAFCELGAGVVDLPALVDVLLDNDYAGLAIIELDASQKTAEQSALESIAYIRDTLGLVLTPPGAPGRVP</sequence>
<dbReference type="SUPFAM" id="SSF51658">
    <property type="entry name" value="Xylose isomerase-like"/>
    <property type="match status" value="1"/>
</dbReference>
<organism evidence="2 3">
    <name type="scientific">Kaistia hirudinis</name>
    <dbReference type="NCBI Taxonomy" id="1293440"/>
    <lineage>
        <taxon>Bacteria</taxon>
        <taxon>Pseudomonadati</taxon>
        <taxon>Pseudomonadota</taxon>
        <taxon>Alphaproteobacteria</taxon>
        <taxon>Hyphomicrobiales</taxon>
        <taxon>Kaistiaceae</taxon>
        <taxon>Kaistia</taxon>
    </lineage>
</organism>
<evidence type="ECO:0000313" key="3">
    <source>
        <dbReference type="Proteomes" id="UP000553963"/>
    </source>
</evidence>
<keyword evidence="2" id="KW-0456">Lyase</keyword>
<dbReference type="InterPro" id="IPR013022">
    <property type="entry name" value="Xyl_isomerase-like_TIM-brl"/>
</dbReference>
<gene>
    <name evidence="2" type="ORF">GGR25_003355</name>
</gene>
<name>A0A840ATA8_9HYPH</name>
<dbReference type="InterPro" id="IPR036237">
    <property type="entry name" value="Xyl_isomerase-like_sf"/>
</dbReference>
<dbReference type="PANTHER" id="PTHR12110:SF41">
    <property type="entry name" value="INOSOSE DEHYDRATASE"/>
    <property type="match status" value="1"/>
</dbReference>
<protein>
    <submittedName>
        <fullName evidence="2">Inosose dehydratase</fullName>
        <ecNumber evidence="2">4.2.1.44</ecNumber>
    </submittedName>
</protein>
<dbReference type="PANTHER" id="PTHR12110">
    <property type="entry name" value="HYDROXYPYRUVATE ISOMERASE"/>
    <property type="match status" value="1"/>
</dbReference>
<evidence type="ECO:0000259" key="1">
    <source>
        <dbReference type="Pfam" id="PF01261"/>
    </source>
</evidence>
<dbReference type="Proteomes" id="UP000553963">
    <property type="component" value="Unassembled WGS sequence"/>
</dbReference>
<dbReference type="RefSeq" id="WP_246409865.1">
    <property type="nucleotide sequence ID" value="NZ_JACIDS010000004.1"/>
</dbReference>
<dbReference type="Gene3D" id="3.20.20.150">
    <property type="entry name" value="Divalent-metal-dependent TIM barrel enzymes"/>
    <property type="match status" value="1"/>
</dbReference>
<comment type="caution">
    <text evidence="2">The sequence shown here is derived from an EMBL/GenBank/DDBJ whole genome shotgun (WGS) entry which is preliminary data.</text>
</comment>
<dbReference type="InterPro" id="IPR050312">
    <property type="entry name" value="IolE/XylAMocC-like"/>
</dbReference>